<name>A0A7H8QI30_TALRU</name>
<keyword evidence="2" id="KW-1133">Transmembrane helix</keyword>
<feature type="transmembrane region" description="Helical" evidence="2">
    <location>
        <begin position="25"/>
        <end position="44"/>
    </location>
</feature>
<dbReference type="OrthoDB" id="5376312at2759"/>
<feature type="region of interest" description="Disordered" evidence="1">
    <location>
        <begin position="90"/>
        <end position="116"/>
    </location>
</feature>
<feature type="region of interest" description="Disordered" evidence="1">
    <location>
        <begin position="190"/>
        <end position="221"/>
    </location>
</feature>
<feature type="compositionally biased region" description="Polar residues" evidence="1">
    <location>
        <begin position="10"/>
        <end position="20"/>
    </location>
</feature>
<dbReference type="KEGG" id="trg:TRUGW13939_00728"/>
<dbReference type="GeneID" id="55988241"/>
<feature type="compositionally biased region" description="Polar residues" evidence="1">
    <location>
        <begin position="205"/>
        <end position="221"/>
    </location>
</feature>
<feature type="region of interest" description="Disordered" evidence="1">
    <location>
        <begin position="1"/>
        <end position="20"/>
    </location>
</feature>
<dbReference type="Proteomes" id="UP000509510">
    <property type="component" value="Chromosome I"/>
</dbReference>
<keyword evidence="2" id="KW-0472">Membrane</keyword>
<protein>
    <submittedName>
        <fullName evidence="3">Uncharacterized protein</fullName>
    </submittedName>
</protein>
<feature type="region of interest" description="Disordered" evidence="1">
    <location>
        <begin position="348"/>
        <end position="404"/>
    </location>
</feature>
<dbReference type="RefSeq" id="XP_035339828.1">
    <property type="nucleotide sequence ID" value="XM_035483935.1"/>
</dbReference>
<gene>
    <name evidence="3" type="ORF">TRUGW13939_00728</name>
</gene>
<accession>A0A7H8QI30</accession>
<evidence type="ECO:0000313" key="3">
    <source>
        <dbReference type="EMBL" id="QKX53649.1"/>
    </source>
</evidence>
<feature type="compositionally biased region" description="Basic and acidic residues" evidence="1">
    <location>
        <begin position="380"/>
        <end position="389"/>
    </location>
</feature>
<dbReference type="EMBL" id="CP055898">
    <property type="protein sequence ID" value="QKX53649.1"/>
    <property type="molecule type" value="Genomic_DNA"/>
</dbReference>
<evidence type="ECO:0000256" key="1">
    <source>
        <dbReference type="SAM" id="MobiDB-lite"/>
    </source>
</evidence>
<sequence length="404" mass="45010">MYLPSGELTARSTDGSGSSSVPTGLWVGVGVVAFIIALLLAFFISRRLRLKDAEPRLLPGNYLKGVWWRWNPGKKKRFIGDTASISQRQNVSTTTLNNTAPQTATNANESAPQRGPSIRSIITLPSYSRLPKEEEQVIGREGERADMDMVLEFPETADEEEDRREGEMESLYQIRLRRREELAEREERQRQRREALATNDFARLQQITRDSQTAREQNQNNGTSARAMLLEHQSQSRHQRFSSVSYAEVGHVRHDGSRIRANSAESEQRPLLNSDARNSTHSILTTNSQTPSSGLTLTHTLSESIHSGRDTPPEAADGDMSSVHIPPPPMYDDYSDWAEAPAYESPITGNHSMHLVPQIRIDTGSPANSMPATPAPDTDDNSRQSHAESEEPQPGISIIHHETS</sequence>
<reference evidence="4" key="1">
    <citation type="submission" date="2020-06" db="EMBL/GenBank/DDBJ databases">
        <title>A chromosome-scale genome assembly of Talaromyces rugulosus W13939.</title>
        <authorList>
            <person name="Wang B."/>
            <person name="Guo L."/>
            <person name="Ye K."/>
            <person name="Wang L."/>
        </authorList>
    </citation>
    <scope>NUCLEOTIDE SEQUENCE [LARGE SCALE GENOMIC DNA]</scope>
    <source>
        <strain evidence="4">W13939</strain>
    </source>
</reference>
<feature type="region of interest" description="Disordered" evidence="1">
    <location>
        <begin position="255"/>
        <end position="328"/>
    </location>
</feature>
<dbReference type="AlphaFoldDB" id="A0A7H8QI30"/>
<evidence type="ECO:0000313" key="4">
    <source>
        <dbReference type="Proteomes" id="UP000509510"/>
    </source>
</evidence>
<proteinExistence type="predicted"/>
<keyword evidence="4" id="KW-1185">Reference proteome</keyword>
<organism evidence="3 4">
    <name type="scientific">Talaromyces rugulosus</name>
    <name type="common">Penicillium rugulosum</name>
    <dbReference type="NCBI Taxonomy" id="121627"/>
    <lineage>
        <taxon>Eukaryota</taxon>
        <taxon>Fungi</taxon>
        <taxon>Dikarya</taxon>
        <taxon>Ascomycota</taxon>
        <taxon>Pezizomycotina</taxon>
        <taxon>Eurotiomycetes</taxon>
        <taxon>Eurotiomycetidae</taxon>
        <taxon>Eurotiales</taxon>
        <taxon>Trichocomaceae</taxon>
        <taxon>Talaromyces</taxon>
        <taxon>Talaromyces sect. Islandici</taxon>
    </lineage>
</organism>
<feature type="compositionally biased region" description="Polar residues" evidence="1">
    <location>
        <begin position="275"/>
        <end position="305"/>
    </location>
</feature>
<keyword evidence="2" id="KW-0812">Transmembrane</keyword>
<evidence type="ECO:0000256" key="2">
    <source>
        <dbReference type="SAM" id="Phobius"/>
    </source>
</evidence>
<feature type="compositionally biased region" description="Low complexity" evidence="1">
    <location>
        <begin position="93"/>
        <end position="108"/>
    </location>
</feature>